<dbReference type="InterPro" id="IPR002885">
    <property type="entry name" value="PPR_rpt"/>
</dbReference>
<dbReference type="PANTHER" id="PTHR47934:SF6">
    <property type="entry name" value="MITOCHONDRIAL GROUP I INTRON SPLICING FACTOR CCM1-RELATED"/>
    <property type="match status" value="1"/>
</dbReference>
<evidence type="ECO:0008006" key="6">
    <source>
        <dbReference type="Google" id="ProtNLM"/>
    </source>
</evidence>
<gene>
    <name evidence="4" type="ORF">DH2020_014776</name>
</gene>
<dbReference type="InterPro" id="IPR051114">
    <property type="entry name" value="Mito_RNA_Proc_CCM1"/>
</dbReference>
<name>A0ABR0WYX0_REHGL</name>
<organism evidence="4 5">
    <name type="scientific">Rehmannia glutinosa</name>
    <name type="common">Chinese foxglove</name>
    <dbReference type="NCBI Taxonomy" id="99300"/>
    <lineage>
        <taxon>Eukaryota</taxon>
        <taxon>Viridiplantae</taxon>
        <taxon>Streptophyta</taxon>
        <taxon>Embryophyta</taxon>
        <taxon>Tracheophyta</taxon>
        <taxon>Spermatophyta</taxon>
        <taxon>Magnoliopsida</taxon>
        <taxon>eudicotyledons</taxon>
        <taxon>Gunneridae</taxon>
        <taxon>Pentapetalae</taxon>
        <taxon>asterids</taxon>
        <taxon>lamiids</taxon>
        <taxon>Lamiales</taxon>
        <taxon>Orobanchaceae</taxon>
        <taxon>Rehmannieae</taxon>
        <taxon>Rehmannia</taxon>
    </lineage>
</organism>
<dbReference type="NCBIfam" id="TIGR00756">
    <property type="entry name" value="PPR"/>
    <property type="match status" value="2"/>
</dbReference>
<feature type="repeat" description="PPR" evidence="3">
    <location>
        <begin position="9"/>
        <end position="43"/>
    </location>
</feature>
<dbReference type="Pfam" id="PF13041">
    <property type="entry name" value="PPR_2"/>
    <property type="match status" value="1"/>
</dbReference>
<feature type="repeat" description="PPR" evidence="3">
    <location>
        <begin position="44"/>
        <end position="78"/>
    </location>
</feature>
<dbReference type="PROSITE" id="PS51375">
    <property type="entry name" value="PPR"/>
    <property type="match status" value="2"/>
</dbReference>
<sequence>MEVRNWAHSSVTYNILMQMFSVSRSIDMVIKLWKEMGENEVEPNVNTYKILITMYCLMGHWNNAYKYFKEMIEKCLRPSPKVYEMVMQQLRKVGQLKKQEELMEKIVDQDRNIVFC</sequence>
<dbReference type="EMBL" id="JABTTQ020000007">
    <property type="protein sequence ID" value="KAK6152141.1"/>
    <property type="molecule type" value="Genomic_DNA"/>
</dbReference>
<reference evidence="4 5" key="1">
    <citation type="journal article" date="2021" name="Comput. Struct. Biotechnol. J.">
        <title>De novo genome assembly of the potent medicinal plant Rehmannia glutinosa using nanopore technology.</title>
        <authorList>
            <person name="Ma L."/>
            <person name="Dong C."/>
            <person name="Song C."/>
            <person name="Wang X."/>
            <person name="Zheng X."/>
            <person name="Niu Y."/>
            <person name="Chen S."/>
            <person name="Feng W."/>
        </authorList>
    </citation>
    <scope>NUCLEOTIDE SEQUENCE [LARGE SCALE GENOMIC DNA]</scope>
    <source>
        <strain evidence="4">DH-2019</strain>
    </source>
</reference>
<comment type="caution">
    <text evidence="4">The sequence shown here is derived from an EMBL/GenBank/DDBJ whole genome shotgun (WGS) entry which is preliminary data.</text>
</comment>
<dbReference type="InterPro" id="IPR011990">
    <property type="entry name" value="TPR-like_helical_dom_sf"/>
</dbReference>
<evidence type="ECO:0000256" key="1">
    <source>
        <dbReference type="ARBA" id="ARBA00007626"/>
    </source>
</evidence>
<evidence type="ECO:0000256" key="2">
    <source>
        <dbReference type="ARBA" id="ARBA00022737"/>
    </source>
</evidence>
<evidence type="ECO:0000313" key="5">
    <source>
        <dbReference type="Proteomes" id="UP001318860"/>
    </source>
</evidence>
<dbReference type="Proteomes" id="UP001318860">
    <property type="component" value="Unassembled WGS sequence"/>
</dbReference>
<protein>
    <recommendedName>
        <fullName evidence="6">Pentatricopeptide repeat-containing protein</fullName>
    </recommendedName>
</protein>
<evidence type="ECO:0000313" key="4">
    <source>
        <dbReference type="EMBL" id="KAK6152141.1"/>
    </source>
</evidence>
<dbReference type="PANTHER" id="PTHR47934">
    <property type="entry name" value="PENTATRICOPEPTIDE REPEAT-CONTAINING PROTEIN PET309, MITOCHONDRIAL"/>
    <property type="match status" value="1"/>
</dbReference>
<keyword evidence="5" id="KW-1185">Reference proteome</keyword>
<keyword evidence="2" id="KW-0677">Repeat</keyword>
<comment type="similarity">
    <text evidence="1">Belongs to the PPR family. P subfamily.</text>
</comment>
<evidence type="ECO:0000256" key="3">
    <source>
        <dbReference type="PROSITE-ProRule" id="PRU00708"/>
    </source>
</evidence>
<dbReference type="Gene3D" id="1.25.40.10">
    <property type="entry name" value="Tetratricopeptide repeat domain"/>
    <property type="match status" value="1"/>
</dbReference>
<proteinExistence type="inferred from homology"/>
<accession>A0ABR0WYX0</accession>